<dbReference type="GO" id="GO:0005829">
    <property type="term" value="C:cytosol"/>
    <property type="evidence" value="ECO:0007669"/>
    <property type="project" value="TreeGrafter"/>
</dbReference>
<comment type="similarity">
    <text evidence="1 4">Belongs to the thiolase-like superfamily. Thiolase family.</text>
</comment>
<feature type="domain" description="Thiolase C-terminal" evidence="6">
    <location>
        <begin position="297"/>
        <end position="437"/>
    </location>
</feature>
<dbReference type="PIRSF" id="PIRSF000429">
    <property type="entry name" value="Ac-CoA_Ac_transf"/>
    <property type="match status" value="1"/>
</dbReference>
<dbReference type="Gene3D" id="3.40.47.10">
    <property type="match status" value="1"/>
</dbReference>
<dbReference type="EMBL" id="CP022011">
    <property type="protein sequence ID" value="QDJ15229.1"/>
    <property type="molecule type" value="Genomic_DNA"/>
</dbReference>
<evidence type="ECO:0000256" key="3">
    <source>
        <dbReference type="ARBA" id="ARBA00023315"/>
    </source>
</evidence>
<evidence type="ECO:0000256" key="1">
    <source>
        <dbReference type="ARBA" id="ARBA00010982"/>
    </source>
</evidence>
<keyword evidence="8" id="KW-1185">Reference proteome</keyword>
<dbReference type="NCBIfam" id="TIGR01930">
    <property type="entry name" value="AcCoA-C-Actrans"/>
    <property type="match status" value="1"/>
</dbReference>
<dbReference type="RefSeq" id="WP_265482645.1">
    <property type="nucleotide sequence ID" value="NZ_CP022011.1"/>
</dbReference>
<evidence type="ECO:0000259" key="5">
    <source>
        <dbReference type="Pfam" id="PF00108"/>
    </source>
</evidence>
<dbReference type="InterPro" id="IPR002155">
    <property type="entry name" value="Thiolase"/>
</dbReference>
<dbReference type="Pfam" id="PF02803">
    <property type="entry name" value="Thiolase_C"/>
    <property type="match status" value="1"/>
</dbReference>
<feature type="domain" description="Thiolase N-terminal" evidence="5">
    <location>
        <begin position="18"/>
        <end position="290"/>
    </location>
</feature>
<dbReference type="PANTHER" id="PTHR18919:SF107">
    <property type="entry name" value="ACETYL-COA ACETYLTRANSFERASE, CYTOSOLIC"/>
    <property type="match status" value="1"/>
</dbReference>
<evidence type="ECO:0000256" key="4">
    <source>
        <dbReference type="RuleBase" id="RU003557"/>
    </source>
</evidence>
<dbReference type="CDD" id="cd00751">
    <property type="entry name" value="thiolase"/>
    <property type="match status" value="1"/>
</dbReference>
<gene>
    <name evidence="7" type="ORF">CEP48_07230</name>
</gene>
<proteinExistence type="inferred from homology"/>
<dbReference type="PANTHER" id="PTHR18919">
    <property type="entry name" value="ACETYL-COA C-ACYLTRANSFERASE"/>
    <property type="match status" value="1"/>
</dbReference>
<evidence type="ECO:0000313" key="8">
    <source>
        <dbReference type="Proteomes" id="UP000955338"/>
    </source>
</evidence>
<dbReference type="SUPFAM" id="SSF53901">
    <property type="entry name" value="Thiolase-like"/>
    <property type="match status" value="1"/>
</dbReference>
<reference evidence="7" key="1">
    <citation type="submission" date="2017-06" db="EMBL/GenBank/DDBJ databases">
        <title>Genome sequencing of pathogenic and non-pathogenic strains within Bisgaard taxon 40.</title>
        <authorList>
            <person name="Ladner J.T."/>
            <person name="Lovett S.P."/>
            <person name="Koroleva G."/>
            <person name="Lorch J.M."/>
        </authorList>
    </citation>
    <scope>NUCLEOTIDE SEQUENCE</scope>
    <source>
        <strain evidence="7">27576-1-I1</strain>
    </source>
</reference>
<keyword evidence="2 4" id="KW-0808">Transferase</keyword>
<dbReference type="Proteomes" id="UP000955338">
    <property type="component" value="Chromosome"/>
</dbReference>
<dbReference type="InterPro" id="IPR020616">
    <property type="entry name" value="Thiolase_N"/>
</dbReference>
<keyword evidence="3 4" id="KW-0012">Acyltransferase</keyword>
<evidence type="ECO:0000259" key="6">
    <source>
        <dbReference type="Pfam" id="PF02803"/>
    </source>
</evidence>
<evidence type="ECO:0000313" key="7">
    <source>
        <dbReference type="EMBL" id="QDJ15229.1"/>
    </source>
</evidence>
<dbReference type="InterPro" id="IPR016039">
    <property type="entry name" value="Thiolase-like"/>
</dbReference>
<dbReference type="InterPro" id="IPR020617">
    <property type="entry name" value="Thiolase_C"/>
</dbReference>
<dbReference type="GO" id="GO:0003988">
    <property type="term" value="F:acetyl-CoA C-acyltransferase activity"/>
    <property type="evidence" value="ECO:0007669"/>
    <property type="project" value="UniProtKB-ARBA"/>
</dbReference>
<sequence length="438" mass="48501">MLKANNYPQLKTTQGARVAIIDGLRTPFVKKNTDFKDVYAKDLGAMVTNELLNRLPIERTKIDQLIFGQVMHDPDVPNISREIALLLNMPHLPAYTVSNACITGIQVLANMASSIAIGAIDCGIAGAADSFSNAPIRLNSRLIQQLKDILKAKTYTDKYHLLRQIKLQDIKFNATNLRDPLTGLSLSDVSEQLAYDFHLSREELDQYAARSHLLAKQAWQSGVLREQVMVSFPPPYTQFVISDNHFTKNIKPQFYQKFKPFNSAYYATATEWNTSCSCDGAAAILLMNEQQAKAEGLTPLGYIRSYATVATDVWQNMLCGAVPAIAMVLEQAGISLQDLDLIDLHETSAAQVLTNLRLLDDQQFTQQTLNRTEKVGEVDMDKFNVWGGSLAYGNPRAVSSLRLAIQSLYELKRRGGHLSLIASSSLGGLGGAMILERE</sequence>
<dbReference type="Pfam" id="PF00108">
    <property type="entry name" value="Thiolase_N"/>
    <property type="match status" value="1"/>
</dbReference>
<dbReference type="AlphaFoldDB" id="A0A8D4IYG1"/>
<organism evidence="7 8">
    <name type="scientific">Mergibacter septicus</name>
    <dbReference type="NCBI Taxonomy" id="221402"/>
    <lineage>
        <taxon>Bacteria</taxon>
        <taxon>Pseudomonadati</taxon>
        <taxon>Pseudomonadota</taxon>
        <taxon>Gammaproteobacteria</taxon>
        <taxon>Pasteurellales</taxon>
        <taxon>Pasteurellaceae</taxon>
        <taxon>Mergibacter</taxon>
    </lineage>
</organism>
<protein>
    <submittedName>
        <fullName evidence="7">Acetyl-CoA acetyltransferase</fullName>
    </submittedName>
</protein>
<name>A0A8D4IYG1_9PAST</name>
<evidence type="ECO:0000256" key="2">
    <source>
        <dbReference type="ARBA" id="ARBA00022679"/>
    </source>
</evidence>
<accession>A0A8D4IYG1</accession>